<dbReference type="STRING" id="865937.Gilli_3472"/>
<dbReference type="FunFam" id="2.170.130.10:FF:000008">
    <property type="entry name" value="SusC/RagA family TonB-linked outer membrane protein"/>
    <property type="match status" value="1"/>
</dbReference>
<feature type="domain" description="TonB-dependent receptor plug" evidence="12">
    <location>
        <begin position="114"/>
        <end position="240"/>
    </location>
</feature>
<keyword evidence="4 8" id="KW-0812">Transmembrane</keyword>
<comment type="similarity">
    <text evidence="8 9">Belongs to the TonB-dependent receptor family.</text>
</comment>
<dbReference type="InterPro" id="IPR023997">
    <property type="entry name" value="TonB-dep_OMP_SusC/RagA_CS"/>
</dbReference>
<dbReference type="eggNOG" id="COG4771">
    <property type="taxonomic scope" value="Bacteria"/>
</dbReference>
<dbReference type="InterPro" id="IPR036942">
    <property type="entry name" value="Beta-barrel_TonB_sf"/>
</dbReference>
<dbReference type="EMBL" id="JH594606">
    <property type="protein sequence ID" value="EHQ04069.1"/>
    <property type="molecule type" value="Genomic_DNA"/>
</dbReference>
<dbReference type="Proteomes" id="UP000003844">
    <property type="component" value="Unassembled WGS sequence"/>
</dbReference>
<organism evidence="13 14">
    <name type="scientific">Gillisia limnaea (strain DSM 15749 / LMG 21470 / R-8282)</name>
    <dbReference type="NCBI Taxonomy" id="865937"/>
    <lineage>
        <taxon>Bacteria</taxon>
        <taxon>Pseudomonadati</taxon>
        <taxon>Bacteroidota</taxon>
        <taxon>Flavobacteriia</taxon>
        <taxon>Flavobacteriales</taxon>
        <taxon>Flavobacteriaceae</taxon>
        <taxon>Gillisia</taxon>
    </lineage>
</organism>
<dbReference type="HOGENOM" id="CLU_004317_0_2_10"/>
<dbReference type="InterPro" id="IPR012910">
    <property type="entry name" value="Plug_dom"/>
</dbReference>
<evidence type="ECO:0000256" key="10">
    <source>
        <dbReference type="SAM" id="SignalP"/>
    </source>
</evidence>
<keyword evidence="13" id="KW-0675">Receptor</keyword>
<keyword evidence="3 8" id="KW-1134">Transmembrane beta strand</keyword>
<evidence type="ECO:0000313" key="13">
    <source>
        <dbReference type="EMBL" id="EHQ04069.1"/>
    </source>
</evidence>
<dbReference type="GO" id="GO:0009279">
    <property type="term" value="C:cell outer membrane"/>
    <property type="evidence" value="ECO:0007669"/>
    <property type="project" value="UniProtKB-SubCell"/>
</dbReference>
<evidence type="ECO:0000256" key="7">
    <source>
        <dbReference type="ARBA" id="ARBA00023237"/>
    </source>
</evidence>
<reference evidence="14" key="1">
    <citation type="journal article" date="2012" name="Stand. Genomic Sci.">
        <title>Genome sequence of the Antarctic rhodopsins-containing flavobacterium Gillisia limnaea type strain (R-8282(T)).</title>
        <authorList>
            <person name="Riedel T."/>
            <person name="Held B."/>
            <person name="Nolan M."/>
            <person name="Lucas S."/>
            <person name="Lapidus A."/>
            <person name="Tice H."/>
            <person name="Del Rio T.G."/>
            <person name="Cheng J.F."/>
            <person name="Han C."/>
            <person name="Tapia R."/>
            <person name="Goodwin L.A."/>
            <person name="Pitluck S."/>
            <person name="Liolios K."/>
            <person name="Mavromatis K."/>
            <person name="Pagani I."/>
            <person name="Ivanova N."/>
            <person name="Mikhailova N."/>
            <person name="Pati A."/>
            <person name="Chen A."/>
            <person name="Palaniappan K."/>
            <person name="Land M."/>
            <person name="Rohde M."/>
            <person name="Tindall B.J."/>
            <person name="Detter J.C."/>
            <person name="Goker M."/>
            <person name="Bristow J."/>
            <person name="Eisen J.A."/>
            <person name="Markowitz V."/>
            <person name="Hugenholtz P."/>
            <person name="Kyrpides N.C."/>
            <person name="Klenk H.P."/>
            <person name="Woyke T."/>
        </authorList>
    </citation>
    <scope>NUCLEOTIDE SEQUENCE [LARGE SCALE GENOMIC DNA]</scope>
    <source>
        <strain evidence="14">DSM 15749 / LMG 21470 / R-8282</strain>
    </source>
</reference>
<keyword evidence="14" id="KW-1185">Reference proteome</keyword>
<dbReference type="Pfam" id="PF00593">
    <property type="entry name" value="TonB_dep_Rec_b-barrel"/>
    <property type="match status" value="1"/>
</dbReference>
<keyword evidence="7 8" id="KW-0998">Cell outer membrane</keyword>
<dbReference type="InterPro" id="IPR008969">
    <property type="entry name" value="CarboxyPept-like_regulatory"/>
</dbReference>
<dbReference type="PROSITE" id="PS52016">
    <property type="entry name" value="TONB_DEPENDENT_REC_3"/>
    <property type="match status" value="1"/>
</dbReference>
<evidence type="ECO:0000256" key="1">
    <source>
        <dbReference type="ARBA" id="ARBA00004571"/>
    </source>
</evidence>
<dbReference type="InterPro" id="IPR023996">
    <property type="entry name" value="TonB-dep_OMP_SusC/RagA"/>
</dbReference>
<dbReference type="InterPro" id="IPR039426">
    <property type="entry name" value="TonB-dep_rcpt-like"/>
</dbReference>
<dbReference type="Gene3D" id="2.170.130.10">
    <property type="entry name" value="TonB-dependent receptor, plug domain"/>
    <property type="match status" value="1"/>
</dbReference>
<sequence length="1032" mass="111096">MKQIIFRNMLFVCAFLLVGMAQAQTVSGTVSDPNGPLPGANVAVKGTNIGAISDFDGEYTLENVPSDAVLVFSFVGYISQEVPVNGRNTINITLNEDASSLDEVVVIGYGTQSIKDATGAVSVVTADEFNQGVISSPEQLIQGKSAGVQITQSSGEPGAGIQVRIRGTASVRSNNNPLFVVDGVPLAGDDTSAGGADVGAGSSSARNPLNFLNPNDIESISILKDASATAIYGSRGANGVVIITTKSGRAGAGGVFEFSSSVSYSTPAERFDLLNREEYLSAVTQYGGDADALDFGSDTDWQDEVLRNTFSHNQSLAYSNNYGSGNVRASFSYGDQLGIVENSEQERITGRLNLTQRFFDDKLKMDFNGTISRVNDLAPLISNNSGSTGDLLGASYFANPTWPTDVDFTTGGGGELIPSQVLAYYQDLAHTDRYLANISAEYSILPNLQAKATLGFDESSSEKSQSLSGLITGVTNGTPGNGRGSFGELYTKNTLFDLTLNYNKEFENSKFEALVGYSYQSFLRKGKTVAGFGFNTTNLDEMASQLINSSNIIENGIDGPYQQYGYDADGLFVNRLFPEFITDMLTAPGNVPLQAVSGDLFNFTDELQSFFGRLNYTIADKYLFTATLRVDGSSRFGPNNSYGYFPSGAFAWKIDQEDFLSTSENISTLKLRLGYGITGSQDGLGYGNFTFRERYSGIGIDNGGNINVPGTQVVSFPNPDLKWEETSQANLGLDFGFLADRLNGTLDLYYKNTTDLLLRKEVAQPTPQDFAFENLDASVVNQGVEFALNYDIIQGEGLSWNFGFNIAYNENEVKDFDGLIQTGAINGNGLSNAYAQLLAGGRPLFSYYLREFGGFDEDGFTIYPEGDVQKFVGKSALPTYNAGLSTYLTYGNFDFNAFLAGQFGQYVYNNTANAFFTAGIIGVGKNVTKDVITSGESPANAADVSTRFLEKADFVRLQNVSVGYNVPLKEDGAVNSFRISLTGQNLFVITGYSGLDPEVNVPKSLNDIPSLGIDYTTYPRPRTITLGVNATF</sequence>
<dbReference type="SUPFAM" id="SSF56935">
    <property type="entry name" value="Porins"/>
    <property type="match status" value="1"/>
</dbReference>
<evidence type="ECO:0000259" key="11">
    <source>
        <dbReference type="Pfam" id="PF00593"/>
    </source>
</evidence>
<accession>H2BWA5</accession>
<dbReference type="NCBIfam" id="TIGR04056">
    <property type="entry name" value="OMP_RagA_SusC"/>
    <property type="match status" value="1"/>
</dbReference>
<evidence type="ECO:0000256" key="9">
    <source>
        <dbReference type="RuleBase" id="RU003357"/>
    </source>
</evidence>
<dbReference type="Pfam" id="PF07715">
    <property type="entry name" value="Plug"/>
    <property type="match status" value="1"/>
</dbReference>
<evidence type="ECO:0000256" key="4">
    <source>
        <dbReference type="ARBA" id="ARBA00022692"/>
    </source>
</evidence>
<proteinExistence type="inferred from homology"/>
<evidence type="ECO:0000256" key="2">
    <source>
        <dbReference type="ARBA" id="ARBA00022448"/>
    </source>
</evidence>
<keyword evidence="5 9" id="KW-0798">TonB box</keyword>
<evidence type="ECO:0000259" key="12">
    <source>
        <dbReference type="Pfam" id="PF07715"/>
    </source>
</evidence>
<gene>
    <name evidence="13" type="ORF">Gilli_3472</name>
</gene>
<dbReference type="InterPro" id="IPR000531">
    <property type="entry name" value="Beta-barrel_TonB"/>
</dbReference>
<dbReference type="AlphaFoldDB" id="H2BWA5"/>
<dbReference type="OrthoDB" id="9768177at2"/>
<dbReference type="SUPFAM" id="SSF49464">
    <property type="entry name" value="Carboxypeptidase regulatory domain-like"/>
    <property type="match status" value="1"/>
</dbReference>
<protein>
    <submittedName>
        <fullName evidence="13">TonB-dependent receptor</fullName>
    </submittedName>
</protein>
<keyword evidence="6 8" id="KW-0472">Membrane</keyword>
<name>H2BWA5_GILLR</name>
<feature type="chain" id="PRO_5003560006" evidence="10">
    <location>
        <begin position="24"/>
        <end position="1032"/>
    </location>
</feature>
<evidence type="ECO:0000256" key="6">
    <source>
        <dbReference type="ARBA" id="ARBA00023136"/>
    </source>
</evidence>
<evidence type="ECO:0000313" key="14">
    <source>
        <dbReference type="Proteomes" id="UP000003844"/>
    </source>
</evidence>
<evidence type="ECO:0000256" key="5">
    <source>
        <dbReference type="ARBA" id="ARBA00023077"/>
    </source>
</evidence>
<evidence type="ECO:0000256" key="8">
    <source>
        <dbReference type="PROSITE-ProRule" id="PRU01360"/>
    </source>
</evidence>
<dbReference type="Pfam" id="PF13715">
    <property type="entry name" value="CarbopepD_reg_2"/>
    <property type="match status" value="1"/>
</dbReference>
<evidence type="ECO:0000256" key="3">
    <source>
        <dbReference type="ARBA" id="ARBA00022452"/>
    </source>
</evidence>
<dbReference type="RefSeq" id="WP_006990372.1">
    <property type="nucleotide sequence ID" value="NZ_JH594606.1"/>
</dbReference>
<dbReference type="InterPro" id="IPR037066">
    <property type="entry name" value="Plug_dom_sf"/>
</dbReference>
<feature type="domain" description="TonB-dependent receptor-like beta-barrel" evidence="11">
    <location>
        <begin position="475"/>
        <end position="986"/>
    </location>
</feature>
<keyword evidence="10" id="KW-0732">Signal</keyword>
<keyword evidence="2 8" id="KW-0813">Transport</keyword>
<comment type="subcellular location">
    <subcellularLocation>
        <location evidence="1 8">Cell outer membrane</location>
        <topology evidence="1 8">Multi-pass membrane protein</topology>
    </subcellularLocation>
</comment>
<feature type="signal peptide" evidence="10">
    <location>
        <begin position="1"/>
        <end position="23"/>
    </location>
</feature>
<dbReference type="Gene3D" id="2.60.40.1120">
    <property type="entry name" value="Carboxypeptidase-like, regulatory domain"/>
    <property type="match status" value="1"/>
</dbReference>
<dbReference type="NCBIfam" id="TIGR04057">
    <property type="entry name" value="SusC_RagA_signa"/>
    <property type="match status" value="1"/>
</dbReference>
<dbReference type="Gene3D" id="2.40.170.20">
    <property type="entry name" value="TonB-dependent receptor, beta-barrel domain"/>
    <property type="match status" value="1"/>
</dbReference>